<dbReference type="OrthoDB" id="9804559at2"/>
<gene>
    <name evidence="10" type="primary">flgF</name>
    <name evidence="10" type="ordered locus">M5M_02225</name>
</gene>
<evidence type="ECO:0000259" key="9">
    <source>
        <dbReference type="Pfam" id="PF22692"/>
    </source>
</evidence>
<keyword evidence="10" id="KW-0966">Cell projection</keyword>
<dbReference type="InterPro" id="IPR010930">
    <property type="entry name" value="Flg_bb/hook_C_dom"/>
</dbReference>
<sequence>MDKALYLAMTGAKHNMRAQTAHSNNLANINSTGFKADFAQARAMPVFYGETHPTRAYALTENPASDFSAGAMHETGRELDVAINGAGFFAVQLPTGEEVYTRAGEFQIDAEGVLRNGEGLAVLGNGGPITIPPQEKVEIGLDGSISVINAGEGPQTPAQLDRLRLVNPDLANLEKNPQGYFVTRDGNVPPEDANITVTSGFLETSNVNAVNEFTQVLSLSRQYELQVKMMSTVQGNSEASARMLQIG</sequence>
<dbReference type="GO" id="GO:0030694">
    <property type="term" value="C:bacterial-type flagellum basal body, rod"/>
    <property type="evidence" value="ECO:0007669"/>
    <property type="project" value="UniProtKB-UniRule"/>
</dbReference>
<name>K4KF49_SIMAS</name>
<dbReference type="Pfam" id="PF22692">
    <property type="entry name" value="LlgE_F_G_D1"/>
    <property type="match status" value="1"/>
</dbReference>
<dbReference type="PANTHER" id="PTHR30435">
    <property type="entry name" value="FLAGELLAR PROTEIN"/>
    <property type="match status" value="1"/>
</dbReference>
<comment type="subcellular location">
    <subcellularLocation>
        <location evidence="1 6">Bacterial flagellum basal body</location>
    </subcellularLocation>
</comment>
<dbReference type="AlphaFoldDB" id="K4KF49"/>
<dbReference type="NCBIfam" id="TIGR03506">
    <property type="entry name" value="FlgEFG_subfam"/>
    <property type="match status" value="1"/>
</dbReference>
<dbReference type="EMBL" id="CP003746">
    <property type="protein sequence ID" value="AFU97664.2"/>
    <property type="molecule type" value="Genomic_DNA"/>
</dbReference>
<feature type="domain" description="Flagellar basal-body/hook protein C-terminal" evidence="8">
    <location>
        <begin position="199"/>
        <end position="242"/>
    </location>
</feature>
<evidence type="ECO:0000256" key="1">
    <source>
        <dbReference type="ARBA" id="ARBA00004117"/>
    </source>
</evidence>
<evidence type="ECO:0000256" key="4">
    <source>
        <dbReference type="ARBA" id="ARBA00038560"/>
    </source>
</evidence>
<dbReference type="Proteomes" id="UP000000466">
    <property type="component" value="Chromosome"/>
</dbReference>
<keyword evidence="3 6" id="KW-0975">Bacterial flagellum</keyword>
<reference evidence="10 11" key="1">
    <citation type="journal article" date="2013" name="Genome Announc.">
        <title>Complete genome sequence of Simiduia agarivorans SA1(T), a marine bacterium able to degrade a variety of polysaccharides.</title>
        <authorList>
            <person name="Lin S.Y."/>
            <person name="Shieh W.Y."/>
            <person name="Chen J.S."/>
            <person name="Tang S.L."/>
        </authorList>
    </citation>
    <scope>NUCLEOTIDE SEQUENCE [LARGE SCALE GENOMIC DNA]</scope>
    <source>
        <strain evidence="11">DSM 21679 / JCM 13881 / BCRC 17597 / SA1</strain>
    </source>
</reference>
<proteinExistence type="inferred from homology"/>
<comment type="subunit">
    <text evidence="4 6">The basal body constitutes a major portion of the flagellar organelle and consists of five rings (E,L,P,S, and M) mounted on a central rod. The rod consists of about 26 subunits of FlgG in the distal portion, and FlgB, FlgC and FlgF are thought to build up the proximal portion of the rod with about 6 subunits each.</text>
</comment>
<evidence type="ECO:0000313" key="11">
    <source>
        <dbReference type="Proteomes" id="UP000000466"/>
    </source>
</evidence>
<dbReference type="InterPro" id="IPR037925">
    <property type="entry name" value="FlgE/F/G-like"/>
</dbReference>
<evidence type="ECO:0000256" key="2">
    <source>
        <dbReference type="ARBA" id="ARBA00009677"/>
    </source>
</evidence>
<organism evidence="10 11">
    <name type="scientific">Simiduia agarivorans (strain DSM 21679 / JCM 13881 / BCRC 17597 / SA1)</name>
    <dbReference type="NCBI Taxonomy" id="1117647"/>
    <lineage>
        <taxon>Bacteria</taxon>
        <taxon>Pseudomonadati</taxon>
        <taxon>Pseudomonadota</taxon>
        <taxon>Gammaproteobacteria</taxon>
        <taxon>Cellvibrionales</taxon>
        <taxon>Cellvibrionaceae</taxon>
        <taxon>Simiduia</taxon>
    </lineage>
</organism>
<dbReference type="HOGENOM" id="CLU_013687_1_0_6"/>
<dbReference type="eggNOG" id="COG4787">
    <property type="taxonomic scope" value="Bacteria"/>
</dbReference>
<dbReference type="RefSeq" id="WP_016389174.1">
    <property type="nucleotide sequence ID" value="NC_018868.3"/>
</dbReference>
<evidence type="ECO:0000256" key="5">
    <source>
        <dbReference type="ARBA" id="ARBA00040228"/>
    </source>
</evidence>
<evidence type="ECO:0000256" key="6">
    <source>
        <dbReference type="RuleBase" id="RU362116"/>
    </source>
</evidence>
<feature type="domain" description="Flagellar hook protein FlgE/F/G-like D1" evidence="9">
    <location>
        <begin position="82"/>
        <end position="147"/>
    </location>
</feature>
<dbReference type="PANTHER" id="PTHR30435:SF18">
    <property type="entry name" value="FLAGELLAR BASAL-BODY ROD PROTEIN FLGF"/>
    <property type="match status" value="1"/>
</dbReference>
<comment type="similarity">
    <text evidence="2 6">Belongs to the flagella basal body rod proteins family.</text>
</comment>
<dbReference type="KEGG" id="saga:M5M_02225"/>
<dbReference type="Pfam" id="PF06429">
    <property type="entry name" value="Flg_bbr_C"/>
    <property type="match status" value="1"/>
</dbReference>
<dbReference type="InterPro" id="IPR020013">
    <property type="entry name" value="Flagellar_FlgE/F/G"/>
</dbReference>
<accession>K4KF49</accession>
<dbReference type="NCBIfam" id="NF009280">
    <property type="entry name" value="PRK12640.1"/>
    <property type="match status" value="1"/>
</dbReference>
<dbReference type="NCBIfam" id="TIGR02490">
    <property type="entry name" value="flgF"/>
    <property type="match status" value="1"/>
</dbReference>
<keyword evidence="11" id="KW-1185">Reference proteome</keyword>
<dbReference type="STRING" id="1117647.M5M_02225"/>
<dbReference type="InterPro" id="IPR053967">
    <property type="entry name" value="LlgE_F_G-like_D1"/>
</dbReference>
<protein>
    <recommendedName>
        <fullName evidence="5 6">Flagellar basal-body rod protein FlgF</fullName>
    </recommendedName>
</protein>
<dbReference type="Pfam" id="PF00460">
    <property type="entry name" value="Flg_bb_rod"/>
    <property type="match status" value="1"/>
</dbReference>
<evidence type="ECO:0000259" key="7">
    <source>
        <dbReference type="Pfam" id="PF00460"/>
    </source>
</evidence>
<keyword evidence="10" id="KW-0969">Cilium</keyword>
<feature type="domain" description="Flagellar basal body rod protein N-terminal" evidence="7">
    <location>
        <begin position="5"/>
        <end position="35"/>
    </location>
</feature>
<dbReference type="SUPFAM" id="SSF117143">
    <property type="entry name" value="Flagellar hook protein flgE"/>
    <property type="match status" value="1"/>
</dbReference>
<evidence type="ECO:0000313" key="10">
    <source>
        <dbReference type="EMBL" id="AFU97664.2"/>
    </source>
</evidence>
<evidence type="ECO:0000256" key="3">
    <source>
        <dbReference type="ARBA" id="ARBA00023143"/>
    </source>
</evidence>
<dbReference type="InterPro" id="IPR001444">
    <property type="entry name" value="Flag_bb_rod_N"/>
</dbReference>
<keyword evidence="10" id="KW-0282">Flagellum</keyword>
<evidence type="ECO:0000259" key="8">
    <source>
        <dbReference type="Pfam" id="PF06429"/>
    </source>
</evidence>
<dbReference type="GO" id="GO:0071978">
    <property type="term" value="P:bacterial-type flagellum-dependent swarming motility"/>
    <property type="evidence" value="ECO:0007669"/>
    <property type="project" value="TreeGrafter"/>
</dbReference>
<dbReference type="InterPro" id="IPR012836">
    <property type="entry name" value="FlgF"/>
</dbReference>